<evidence type="ECO:0000313" key="12">
    <source>
        <dbReference type="Proteomes" id="UP000250163"/>
    </source>
</evidence>
<sequence>MMKKLFILITVMLFLPFANAAQFKEGVHYDVISEQATSKPQVAEYFSYFCPHCNKFEPIMTDVTKRLADSDIKVEKNHVAFIGREMGIEMQKAFATAELLNVEHQMSSAIFTAIHDQKRRFSSRDDIRTVFTDAGIDGKKFDAAVNSFAVNGKVARMDKNTANKNIRGVPALIVNGKYQINMGSIKARGEQFNIKLTALIKYLAAKTD</sequence>
<evidence type="ECO:0000256" key="6">
    <source>
        <dbReference type="ARBA" id="ARBA00023284"/>
    </source>
</evidence>
<dbReference type="InterPro" id="IPR023205">
    <property type="entry name" value="DsbA/DsbL"/>
</dbReference>
<dbReference type="PANTHER" id="PTHR35891:SF2">
    <property type="entry name" value="THIOL:DISULFIDE INTERCHANGE PROTEIN DSBA"/>
    <property type="match status" value="1"/>
</dbReference>
<feature type="domain" description="Thioredoxin" evidence="10">
    <location>
        <begin position="9"/>
        <end position="205"/>
    </location>
</feature>
<proteinExistence type="inferred from homology"/>
<dbReference type="GO" id="GO:0042597">
    <property type="term" value="C:periplasmic space"/>
    <property type="evidence" value="ECO:0007669"/>
    <property type="project" value="UniProtKB-SubCell"/>
</dbReference>
<dbReference type="PIRSF" id="PIRSF001488">
    <property type="entry name" value="Tdi_protein"/>
    <property type="match status" value="1"/>
</dbReference>
<dbReference type="Pfam" id="PF01323">
    <property type="entry name" value="DSBA"/>
    <property type="match status" value="1"/>
</dbReference>
<keyword evidence="4 7" id="KW-0574">Periplasm</keyword>
<dbReference type="AlphaFoldDB" id="A0A330LRV2"/>
<reference evidence="12" key="1">
    <citation type="submission" date="2018-05" db="EMBL/GenBank/DDBJ databases">
        <authorList>
            <person name="Cea G.-C."/>
            <person name="William W."/>
        </authorList>
    </citation>
    <scope>NUCLEOTIDE SEQUENCE [LARGE SCALE GENOMIC DNA]</scope>
    <source>
        <strain evidence="12">DB21MT 5</strain>
    </source>
</reference>
<dbReference type="EMBL" id="LS483250">
    <property type="protein sequence ID" value="SQD79389.1"/>
    <property type="molecule type" value="Genomic_DNA"/>
</dbReference>
<keyword evidence="3 9" id="KW-0732">Signal</keyword>
<feature type="chain" id="PRO_5016452800" description="Thiol:disulfide interchange protein" evidence="9">
    <location>
        <begin position="21"/>
        <end position="208"/>
    </location>
</feature>
<keyword evidence="6" id="KW-0676">Redox-active center</keyword>
<dbReference type="OrthoDB" id="9784896at2"/>
<gene>
    <name evidence="11" type="primary">dsbA</name>
    <name evidence="11" type="ORF">MORIYA_2927</name>
</gene>
<evidence type="ECO:0000256" key="9">
    <source>
        <dbReference type="SAM" id="SignalP"/>
    </source>
</evidence>
<dbReference type="PROSITE" id="PS51352">
    <property type="entry name" value="THIOREDOXIN_2"/>
    <property type="match status" value="1"/>
</dbReference>
<dbReference type="SUPFAM" id="SSF52833">
    <property type="entry name" value="Thioredoxin-like"/>
    <property type="match status" value="1"/>
</dbReference>
<evidence type="ECO:0000256" key="2">
    <source>
        <dbReference type="ARBA" id="ARBA00005791"/>
    </source>
</evidence>
<dbReference type="GO" id="GO:0015036">
    <property type="term" value="F:disulfide oxidoreductase activity"/>
    <property type="evidence" value="ECO:0007669"/>
    <property type="project" value="UniProtKB-ARBA"/>
</dbReference>
<organism evidence="11 12">
    <name type="scientific">Moritella yayanosii</name>
    <dbReference type="NCBI Taxonomy" id="69539"/>
    <lineage>
        <taxon>Bacteria</taxon>
        <taxon>Pseudomonadati</taxon>
        <taxon>Pseudomonadota</taxon>
        <taxon>Gammaproteobacteria</taxon>
        <taxon>Alteromonadales</taxon>
        <taxon>Moritellaceae</taxon>
        <taxon>Moritella</taxon>
    </lineage>
</organism>
<evidence type="ECO:0000256" key="3">
    <source>
        <dbReference type="ARBA" id="ARBA00022729"/>
    </source>
</evidence>
<dbReference type="InterPro" id="IPR036249">
    <property type="entry name" value="Thioredoxin-like_sf"/>
</dbReference>
<evidence type="ECO:0000256" key="1">
    <source>
        <dbReference type="ARBA" id="ARBA00004418"/>
    </source>
</evidence>
<dbReference type="RefSeq" id="WP_112716058.1">
    <property type="nucleotide sequence ID" value="NZ_LS483250.1"/>
</dbReference>
<dbReference type="InterPro" id="IPR050824">
    <property type="entry name" value="Thiol_disulfide_DsbA"/>
</dbReference>
<name>A0A330LRV2_9GAMM</name>
<comment type="similarity">
    <text evidence="2">Belongs to the thioredoxin family. DsbA subfamily.</text>
</comment>
<keyword evidence="12" id="KW-1185">Reference proteome</keyword>
<feature type="disulfide bond" description="Redox-active" evidence="8">
    <location>
        <begin position="50"/>
        <end position="53"/>
    </location>
</feature>
<dbReference type="KEGG" id="mya:MORIYA_2927"/>
<dbReference type="Gene3D" id="3.40.30.10">
    <property type="entry name" value="Glutaredoxin"/>
    <property type="match status" value="1"/>
</dbReference>
<evidence type="ECO:0000256" key="4">
    <source>
        <dbReference type="ARBA" id="ARBA00022764"/>
    </source>
</evidence>
<evidence type="ECO:0000259" key="10">
    <source>
        <dbReference type="PROSITE" id="PS51352"/>
    </source>
</evidence>
<evidence type="ECO:0000313" key="11">
    <source>
        <dbReference type="EMBL" id="SQD79389.1"/>
    </source>
</evidence>
<evidence type="ECO:0000256" key="5">
    <source>
        <dbReference type="ARBA" id="ARBA00023157"/>
    </source>
</evidence>
<dbReference type="InterPro" id="IPR013766">
    <property type="entry name" value="Thioredoxin_domain"/>
</dbReference>
<feature type="signal peptide" evidence="9">
    <location>
        <begin position="1"/>
        <end position="20"/>
    </location>
</feature>
<dbReference type="InterPro" id="IPR001853">
    <property type="entry name" value="DSBA-like_thioredoxin_dom"/>
</dbReference>
<dbReference type="PROSITE" id="PS00194">
    <property type="entry name" value="THIOREDOXIN_1"/>
    <property type="match status" value="1"/>
</dbReference>
<dbReference type="InterPro" id="IPR017937">
    <property type="entry name" value="Thioredoxin_CS"/>
</dbReference>
<evidence type="ECO:0000256" key="7">
    <source>
        <dbReference type="PIRNR" id="PIRNR001488"/>
    </source>
</evidence>
<evidence type="ECO:0000256" key="8">
    <source>
        <dbReference type="PIRSR" id="PIRSR001488-1"/>
    </source>
</evidence>
<dbReference type="Proteomes" id="UP000250163">
    <property type="component" value="Chromosome MORIYA"/>
</dbReference>
<keyword evidence="5 7" id="KW-1015">Disulfide bond</keyword>
<dbReference type="CDD" id="cd03019">
    <property type="entry name" value="DsbA_DsbA"/>
    <property type="match status" value="1"/>
</dbReference>
<accession>A0A330LRV2</accession>
<comment type="subcellular location">
    <subcellularLocation>
        <location evidence="1 7">Periplasm</location>
    </subcellularLocation>
</comment>
<protein>
    <recommendedName>
        <fullName evidence="7">Thiol:disulfide interchange protein</fullName>
    </recommendedName>
</protein>
<dbReference type="PANTHER" id="PTHR35891">
    <property type="entry name" value="THIOL:DISULFIDE INTERCHANGE PROTEIN DSBA"/>
    <property type="match status" value="1"/>
</dbReference>